<accession>A0A1Q8ZK62</accession>
<protein>
    <submittedName>
        <fullName evidence="2">Uncharacterized protein</fullName>
    </submittedName>
</protein>
<feature type="compositionally biased region" description="Low complexity" evidence="1">
    <location>
        <begin position="170"/>
        <end position="191"/>
    </location>
</feature>
<name>A0A1Q8ZK62_SYMMI</name>
<comment type="caution">
    <text evidence="2">The sequence shown here is derived from an EMBL/GenBank/DDBJ whole genome shotgun (WGS) entry which is preliminary data.</text>
</comment>
<dbReference type="Proteomes" id="UP000186817">
    <property type="component" value="Unassembled WGS sequence"/>
</dbReference>
<dbReference type="AlphaFoldDB" id="A0A1Q8ZK62"/>
<organism evidence="2 3">
    <name type="scientific">Symbiodinium microadriaticum</name>
    <name type="common">Dinoflagellate</name>
    <name type="synonym">Zooxanthella microadriatica</name>
    <dbReference type="NCBI Taxonomy" id="2951"/>
    <lineage>
        <taxon>Eukaryota</taxon>
        <taxon>Sar</taxon>
        <taxon>Alveolata</taxon>
        <taxon>Dinophyceae</taxon>
        <taxon>Suessiales</taxon>
        <taxon>Symbiodiniaceae</taxon>
        <taxon>Symbiodinium</taxon>
    </lineage>
</organism>
<dbReference type="EMBL" id="LSRX01009198">
    <property type="protein sequence ID" value="OLP29362.1"/>
    <property type="molecule type" value="Genomic_DNA"/>
</dbReference>
<proteinExistence type="predicted"/>
<sequence length="280" mass="31004">MFLKQLWTWGGVFVSKWTSLPSYTYKQAWNFLDRLKKNHKRLAGCSDALRELIDSKDDATRKRLFGMVMETKGDLTDLEVTVTRSVESVESNRDFTQLQPVTDQELDTMYGSRAAEVKAHKIQVGEVRSDPNLPGSYIYLVAKHIIETGEEERKRHLPCKVATMAPRVEASAPARGAATSAAATSDAGAAAPNPPAAGTPETNKNETKQPPQKKPKLTQAEKTANMTPLEKGKDLANRVLAKKTTTEKYITMLKCLPFGAGLVTHLGNYVNLWQRLACIN</sequence>
<feature type="region of interest" description="Disordered" evidence="1">
    <location>
        <begin position="170"/>
        <end position="231"/>
    </location>
</feature>
<reference evidence="2 3" key="1">
    <citation type="submission" date="2016-02" db="EMBL/GenBank/DDBJ databases">
        <title>Genome analysis of coral dinoflagellate symbionts highlights evolutionary adaptations to a symbiotic lifestyle.</title>
        <authorList>
            <person name="Aranda M."/>
            <person name="Li Y."/>
            <person name="Liew Y.J."/>
            <person name="Baumgarten S."/>
            <person name="Simakov O."/>
            <person name="Wilson M."/>
            <person name="Piel J."/>
            <person name="Ashoor H."/>
            <person name="Bougouffa S."/>
            <person name="Bajic V.B."/>
            <person name="Ryu T."/>
            <person name="Ravasi T."/>
            <person name="Bayer T."/>
            <person name="Micklem G."/>
            <person name="Kim H."/>
            <person name="Bhak J."/>
            <person name="Lajeunesse T.C."/>
            <person name="Voolstra C.R."/>
        </authorList>
    </citation>
    <scope>NUCLEOTIDE SEQUENCE [LARGE SCALE GENOMIC DNA]</scope>
    <source>
        <strain evidence="2 3">CCMP2467</strain>
    </source>
</reference>
<evidence type="ECO:0000313" key="2">
    <source>
        <dbReference type="EMBL" id="OLP29362.1"/>
    </source>
</evidence>
<dbReference type="OrthoDB" id="10612941at2759"/>
<keyword evidence="3" id="KW-1185">Reference proteome</keyword>
<gene>
    <name evidence="2" type="ORF">AK812_SmicGene48892</name>
</gene>
<evidence type="ECO:0000313" key="3">
    <source>
        <dbReference type="Proteomes" id="UP000186817"/>
    </source>
</evidence>
<evidence type="ECO:0000256" key="1">
    <source>
        <dbReference type="SAM" id="MobiDB-lite"/>
    </source>
</evidence>